<dbReference type="RefSeq" id="WP_249476107.1">
    <property type="nucleotide sequence ID" value="NZ_JAMBEP010000006.1"/>
</dbReference>
<dbReference type="InterPro" id="IPR011008">
    <property type="entry name" value="Dimeric_a/b-barrel"/>
</dbReference>
<dbReference type="Proteomes" id="UP001431217">
    <property type="component" value="Unassembled WGS sequence"/>
</dbReference>
<accession>A0ABT0MMH0</accession>
<evidence type="ECO:0000313" key="1">
    <source>
        <dbReference type="EMBL" id="MCL1636075.1"/>
    </source>
</evidence>
<organism evidence="1 2">
    <name type="scientific">Luteimonas galliterrae</name>
    <dbReference type="NCBI Taxonomy" id="2940486"/>
    <lineage>
        <taxon>Bacteria</taxon>
        <taxon>Pseudomonadati</taxon>
        <taxon>Pseudomonadota</taxon>
        <taxon>Gammaproteobacteria</taxon>
        <taxon>Lysobacterales</taxon>
        <taxon>Lysobacteraceae</taxon>
        <taxon>Luteimonas</taxon>
    </lineage>
</organism>
<gene>
    <name evidence="1" type="ORF">M2650_15735</name>
</gene>
<dbReference type="SUPFAM" id="SSF54909">
    <property type="entry name" value="Dimeric alpha+beta barrel"/>
    <property type="match status" value="1"/>
</dbReference>
<evidence type="ECO:0000313" key="2">
    <source>
        <dbReference type="Proteomes" id="UP001431217"/>
    </source>
</evidence>
<protein>
    <recommendedName>
        <fullName evidence="3">Antibiotic biosynthesis monooxygenase</fullName>
    </recommendedName>
</protein>
<proteinExistence type="predicted"/>
<reference evidence="1 2" key="1">
    <citation type="submission" date="2022-05" db="EMBL/GenBank/DDBJ databases">
        <title>Luteimonas sp. SX5, whole genome shotgun sequencing project.</title>
        <authorList>
            <person name="Zhao G."/>
            <person name="Shen L."/>
        </authorList>
    </citation>
    <scope>NUCLEOTIDE SEQUENCE [LARGE SCALE GENOMIC DNA]</scope>
    <source>
        <strain evidence="1 2">SX5</strain>
    </source>
</reference>
<dbReference type="EMBL" id="JAMBEP010000006">
    <property type="protein sequence ID" value="MCL1636075.1"/>
    <property type="molecule type" value="Genomic_DNA"/>
</dbReference>
<evidence type="ECO:0008006" key="3">
    <source>
        <dbReference type="Google" id="ProtNLM"/>
    </source>
</evidence>
<comment type="caution">
    <text evidence="1">The sequence shown here is derived from an EMBL/GenBank/DDBJ whole genome shotgun (WGS) entry which is preliminary data.</text>
</comment>
<keyword evidence="2" id="KW-1185">Reference proteome</keyword>
<sequence>MIARIWHGITLAAVADGYLAFLRDRAVKDYGATPGNLAVHILHRREGRLTHFITLTHWESMEAVRAFAGEDIARAKYYPEDAGFLLEYEPTVQHYEIETYPAAIRKRSPHDPPI</sequence>
<name>A0ABT0MMH0_9GAMM</name>